<dbReference type="PROSITE" id="PS50206">
    <property type="entry name" value="RHODANESE_3"/>
    <property type="match status" value="2"/>
</dbReference>
<dbReference type="InterPro" id="IPR036873">
    <property type="entry name" value="Rhodanese-like_dom_sf"/>
</dbReference>
<dbReference type="InterPro" id="IPR001763">
    <property type="entry name" value="Rhodanese-like_dom"/>
</dbReference>
<proteinExistence type="predicted"/>
<dbReference type="CDD" id="cd01448">
    <property type="entry name" value="TST_Repeat_1"/>
    <property type="match status" value="1"/>
</dbReference>
<evidence type="ECO:0000313" key="3">
    <source>
        <dbReference type="EMBL" id="RMA82256.1"/>
    </source>
</evidence>
<feature type="domain" description="Rhodanese" evidence="2">
    <location>
        <begin position="17"/>
        <end position="125"/>
    </location>
</feature>
<dbReference type="GO" id="GO:0016740">
    <property type="term" value="F:transferase activity"/>
    <property type="evidence" value="ECO:0007669"/>
    <property type="project" value="UniProtKB-KW"/>
</dbReference>
<evidence type="ECO:0000256" key="1">
    <source>
        <dbReference type="ARBA" id="ARBA00022737"/>
    </source>
</evidence>
<dbReference type="AlphaFoldDB" id="A0A3M0ACH8"/>
<dbReference type="Proteomes" id="UP000267187">
    <property type="component" value="Unassembled WGS sequence"/>
</dbReference>
<dbReference type="OrthoDB" id="9781034at2"/>
<dbReference type="CDD" id="cd01449">
    <property type="entry name" value="TST_Repeat_2"/>
    <property type="match status" value="1"/>
</dbReference>
<keyword evidence="4" id="KW-1185">Reference proteome</keyword>
<keyword evidence="3" id="KW-0808">Transferase</keyword>
<comment type="caution">
    <text evidence="3">The sequence shown here is derived from an EMBL/GenBank/DDBJ whole genome shotgun (WGS) entry which is preliminary data.</text>
</comment>
<organism evidence="3 4">
    <name type="scientific">Umboniibacter marinipuniceus</name>
    <dbReference type="NCBI Taxonomy" id="569599"/>
    <lineage>
        <taxon>Bacteria</taxon>
        <taxon>Pseudomonadati</taxon>
        <taxon>Pseudomonadota</taxon>
        <taxon>Gammaproteobacteria</taxon>
        <taxon>Cellvibrionales</taxon>
        <taxon>Cellvibrionaceae</taxon>
        <taxon>Umboniibacter</taxon>
    </lineage>
</organism>
<name>A0A3M0ACH8_9GAMM</name>
<keyword evidence="1" id="KW-0677">Repeat</keyword>
<reference evidence="3 4" key="1">
    <citation type="submission" date="2018-10" db="EMBL/GenBank/DDBJ databases">
        <title>Genomic Encyclopedia of Type Strains, Phase IV (KMG-IV): sequencing the most valuable type-strain genomes for metagenomic binning, comparative biology and taxonomic classification.</title>
        <authorList>
            <person name="Goeker M."/>
        </authorList>
    </citation>
    <scope>NUCLEOTIDE SEQUENCE [LARGE SCALE GENOMIC DNA]</scope>
    <source>
        <strain evidence="3 4">DSM 25080</strain>
    </source>
</reference>
<accession>A0A3M0ACH8</accession>
<keyword evidence="3" id="KW-0670">Pyruvate</keyword>
<dbReference type="PANTHER" id="PTHR43855:SF1">
    <property type="entry name" value="THIOSULFATE SULFURTRANSFERASE"/>
    <property type="match status" value="1"/>
</dbReference>
<protein>
    <submittedName>
        <fullName evidence="3">Thiosulfate/3-mercaptopyruvate sulfurtransferase</fullName>
    </submittedName>
</protein>
<sequence>MQLPRLIEPEALLEYLDDPRLVIVDLSSPEHFAQGHVPGSINLNFRELIVGTLPAPGKIPPEAKLISVLRQLGINHDSWVVALDDEGGGWAGRLLWTLDLFGFSSTSYLNGGLVAWRNEGFICSTKGHEPEEGDFNGSISSEKLIEANELISSFNSPKPIQVIDARSPAEFSGEKQLAQRGGHMPNAINVEWTELMDQQKNLRIRTDAKEYLQQRGVDLAQPTVTHCQSHHRSGFTWLVGTLLELDIRAYHGSWSEWGNREDTQVEL</sequence>
<dbReference type="SUPFAM" id="SSF52821">
    <property type="entry name" value="Rhodanese/Cell cycle control phosphatase"/>
    <property type="match status" value="2"/>
</dbReference>
<dbReference type="RefSeq" id="WP_121875601.1">
    <property type="nucleotide sequence ID" value="NZ_REFJ01000001.1"/>
</dbReference>
<dbReference type="PANTHER" id="PTHR43855">
    <property type="entry name" value="THIOSULFATE SULFURTRANSFERASE"/>
    <property type="match status" value="1"/>
</dbReference>
<dbReference type="Gene3D" id="3.40.250.10">
    <property type="entry name" value="Rhodanese-like domain"/>
    <property type="match status" value="2"/>
</dbReference>
<dbReference type="InterPro" id="IPR051126">
    <property type="entry name" value="Thiosulfate_sulfurtransferase"/>
</dbReference>
<dbReference type="SMART" id="SM00450">
    <property type="entry name" value="RHOD"/>
    <property type="match status" value="2"/>
</dbReference>
<evidence type="ECO:0000313" key="4">
    <source>
        <dbReference type="Proteomes" id="UP000267187"/>
    </source>
</evidence>
<evidence type="ECO:0000259" key="2">
    <source>
        <dbReference type="PROSITE" id="PS50206"/>
    </source>
</evidence>
<gene>
    <name evidence="3" type="ORF">DFR27_0204</name>
</gene>
<dbReference type="Pfam" id="PF00581">
    <property type="entry name" value="Rhodanese"/>
    <property type="match status" value="2"/>
</dbReference>
<dbReference type="EMBL" id="REFJ01000001">
    <property type="protein sequence ID" value="RMA82256.1"/>
    <property type="molecule type" value="Genomic_DNA"/>
</dbReference>
<feature type="domain" description="Rhodanese" evidence="2">
    <location>
        <begin position="156"/>
        <end position="266"/>
    </location>
</feature>